<sequence length="112" mass="12324">MSTDAFAERERGFEAKFKLDQEQEFRAQARRNRLFGLWAAQRLGKSGAEAEEYARSVVTADLKKPGHEDVLEKVAADLLAAGQAPSMDELRAVYDEALATARQQVAAEGPKA</sequence>
<dbReference type="PIRSF" id="PIRSF031780">
    <property type="entry name" value="UCP031780"/>
    <property type="match status" value="1"/>
</dbReference>
<proteinExistence type="predicted"/>
<dbReference type="Pfam" id="PF07345">
    <property type="entry name" value="ATPaseInh_sub_z"/>
    <property type="match status" value="1"/>
</dbReference>
<dbReference type="KEGG" id="elio:KO353_04720"/>
<protein>
    <submittedName>
        <fullName evidence="1">DUF1476 domain-containing protein</fullName>
    </submittedName>
</protein>
<dbReference type="EMBL" id="CP076448">
    <property type="protein sequence ID" value="QXM25529.1"/>
    <property type="molecule type" value="Genomic_DNA"/>
</dbReference>
<organism evidence="1 2">
    <name type="scientific">Elioraea tepida</name>
    <dbReference type="NCBI Taxonomy" id="2843330"/>
    <lineage>
        <taxon>Bacteria</taxon>
        <taxon>Pseudomonadati</taxon>
        <taxon>Pseudomonadota</taxon>
        <taxon>Alphaproteobacteria</taxon>
        <taxon>Acetobacterales</taxon>
        <taxon>Elioraeaceae</taxon>
        <taxon>Elioraea</taxon>
    </lineage>
</organism>
<evidence type="ECO:0000313" key="2">
    <source>
        <dbReference type="Proteomes" id="UP000694001"/>
    </source>
</evidence>
<dbReference type="RefSeq" id="WP_218286585.1">
    <property type="nucleotide sequence ID" value="NZ_CP076448.1"/>
</dbReference>
<evidence type="ECO:0000313" key="1">
    <source>
        <dbReference type="EMBL" id="QXM25529.1"/>
    </source>
</evidence>
<reference evidence="1" key="1">
    <citation type="submission" date="2021-06" db="EMBL/GenBank/DDBJ databases">
        <title>Elioraea tepida, sp. nov., a moderately thermophilic aerobic anoxygenic phototrophic bacterium isolated from an alkaline siliceous hot spring mat community in Yellowstone National Park, WY, USA.</title>
        <authorList>
            <person name="Saini M.K."/>
            <person name="Yoshida S."/>
            <person name="Sebastian A."/>
            <person name="Hirose S."/>
            <person name="Hara E."/>
            <person name="Tamaki H."/>
            <person name="Soulier N.T."/>
            <person name="Albert I."/>
            <person name="Hanada S."/>
            <person name="Bryant D.A."/>
            <person name="Tank M."/>
        </authorList>
    </citation>
    <scope>NUCLEOTIDE SEQUENCE</scope>
    <source>
        <strain evidence="1">MS-P2</strain>
    </source>
</reference>
<name>A0A975U3C1_9PROT</name>
<dbReference type="AlphaFoldDB" id="A0A975U3C1"/>
<gene>
    <name evidence="1" type="ORF">KO353_04720</name>
</gene>
<accession>A0A975U3C1</accession>
<dbReference type="InterPro" id="IPR009945">
    <property type="entry name" value="ATPase_inh_sub_z"/>
</dbReference>
<keyword evidence="2" id="KW-1185">Reference proteome</keyword>
<dbReference type="Proteomes" id="UP000694001">
    <property type="component" value="Chromosome"/>
</dbReference>